<dbReference type="InterPro" id="IPR011089">
    <property type="entry name" value="GmrSD_C"/>
</dbReference>
<dbReference type="InterPro" id="IPR004919">
    <property type="entry name" value="GmrSD_N"/>
</dbReference>
<dbReference type="EMBL" id="JAHLZF010000005">
    <property type="protein sequence ID" value="MBU6080344.1"/>
    <property type="molecule type" value="Genomic_DNA"/>
</dbReference>
<dbReference type="Pfam" id="PF07510">
    <property type="entry name" value="GmrSD_C"/>
    <property type="match status" value="1"/>
</dbReference>
<proteinExistence type="predicted"/>
<dbReference type="PANTHER" id="PTHR35149">
    <property type="entry name" value="SLL5132 PROTEIN"/>
    <property type="match status" value="1"/>
</dbReference>
<comment type="caution">
    <text evidence="3">The sequence shown here is derived from an EMBL/GenBank/DDBJ whole genome shotgun (WGS) entry which is preliminary data.</text>
</comment>
<keyword evidence="3" id="KW-0255">Endonuclease</keyword>
<dbReference type="GO" id="GO:0004519">
    <property type="term" value="F:endonuclease activity"/>
    <property type="evidence" value="ECO:0007669"/>
    <property type="project" value="UniProtKB-KW"/>
</dbReference>
<feature type="domain" description="GmrSD restriction endonucleases N-terminal" evidence="1">
    <location>
        <begin position="12"/>
        <end position="243"/>
    </location>
</feature>
<feature type="domain" description="GmrSD restriction endonucleases C-terminal" evidence="2">
    <location>
        <begin position="457"/>
        <end position="576"/>
    </location>
</feature>
<accession>A0ABS6GMI9</accession>
<protein>
    <submittedName>
        <fullName evidence="3">DUF262 domain-containing HNH endonuclease family protein</fullName>
    </submittedName>
</protein>
<organism evidence="3 4">
    <name type="scientific">Allobacillus halotolerans</name>
    <dbReference type="NCBI Taxonomy" id="570278"/>
    <lineage>
        <taxon>Bacteria</taxon>
        <taxon>Bacillati</taxon>
        <taxon>Bacillota</taxon>
        <taxon>Bacilli</taxon>
        <taxon>Bacillales</taxon>
        <taxon>Bacillaceae</taxon>
        <taxon>Allobacillus</taxon>
    </lineage>
</organism>
<keyword evidence="4" id="KW-1185">Reference proteome</keyword>
<evidence type="ECO:0000313" key="3">
    <source>
        <dbReference type="EMBL" id="MBU6080344.1"/>
    </source>
</evidence>
<gene>
    <name evidence="3" type="ORF">KQ486_04890</name>
</gene>
<reference evidence="3 4" key="1">
    <citation type="journal article" date="2011" name="Int. J. Syst. Evol. Microbiol.">
        <title>Allobacillus halotolerans gen. nov., sp. nov. isolated from shrimp paste.</title>
        <authorList>
            <person name="Sheu S.Y."/>
            <person name="Arun A.B."/>
            <person name="Jiang S.R."/>
            <person name="Young C.C."/>
            <person name="Chen W.M."/>
        </authorList>
    </citation>
    <scope>NUCLEOTIDE SEQUENCE [LARGE SCALE GENOMIC DNA]</scope>
    <source>
        <strain evidence="3 4">LMG 24826</strain>
    </source>
</reference>
<dbReference type="RefSeq" id="WP_216686944.1">
    <property type="nucleotide sequence ID" value="NZ_CAUPKR010000004.1"/>
</dbReference>
<dbReference type="Pfam" id="PF03235">
    <property type="entry name" value="GmrSD_N"/>
    <property type="match status" value="1"/>
</dbReference>
<dbReference type="PANTHER" id="PTHR35149:SF1">
    <property type="entry name" value="DUF5655 DOMAIN-CONTAINING PROTEIN"/>
    <property type="match status" value="1"/>
</dbReference>
<keyword evidence="3" id="KW-0378">Hydrolase</keyword>
<evidence type="ECO:0000313" key="4">
    <source>
        <dbReference type="Proteomes" id="UP000812672"/>
    </source>
</evidence>
<sequence>MTNIDSKIQTIGDLLMESDYTYFIPDYQRSFVWGREQAEDLISDFLIDTNEFRTKNENLEGYLLGNVVVIKHEDKKVFEVVDGQQRITALTLLVHCLYKRVLTIAKAHSTNSQLLMKYSGLANNLLTGYQKPIDEDHYVNRLTHHESIVFGKTYDKILKDKEYSETEESKADLNVIDVYEQLSEAIDSLTDQQVINFSSYLKKKVSVIKTIAPNEHKAFQLFEILNDRGVKLNQTDLIKNFLLKKVNELDINETQYENFSDNWSNFLNNLIENKKHFINENQFLKHYILGKYGEHRKVEQLYPFFSKSKMINNLSLEEYIDLSENLQRSARIYRDIHYKNNNSFTDNKEKLEFFVNIISVKQLYALLIPFYDADKNTREEVLDLAIKFGAAVLFSFTQTHFIERELPGLIGAYLKEKEENAEKAYDNFKKRLKEIIHSKAEEAYQTIRIRRFERGSSSKPIGKAEKLLKFIEYYSTDNEIAIKDKYKKDKITVEHVLAKELPEKYYEEHGFEDKNDFKNYLNRIGNLTLLLGSPNTSASNKTPVEKKAHFTQSDFLLTRRITGEIEYAVKSGRQRENIDIINEKFSTYLGENEKNMLFNKDAIVKRSDEVAEVVRDLLIKD</sequence>
<name>A0ABS6GMI9_9BACI</name>
<evidence type="ECO:0000259" key="2">
    <source>
        <dbReference type="Pfam" id="PF07510"/>
    </source>
</evidence>
<evidence type="ECO:0000259" key="1">
    <source>
        <dbReference type="Pfam" id="PF03235"/>
    </source>
</evidence>
<keyword evidence="3" id="KW-0540">Nuclease</keyword>
<dbReference type="Proteomes" id="UP000812672">
    <property type="component" value="Unassembled WGS sequence"/>
</dbReference>